<evidence type="ECO:0000256" key="13">
    <source>
        <dbReference type="ARBA" id="ARBA00023170"/>
    </source>
</evidence>
<evidence type="ECO:0000256" key="2">
    <source>
        <dbReference type="ARBA" id="ARBA00009605"/>
    </source>
</evidence>
<comment type="caution">
    <text evidence="16">The sequence shown here is derived from an EMBL/GenBank/DDBJ whole genome shotgun (WGS) entry which is preliminary data.</text>
</comment>
<comment type="subcellular location">
    <subcellularLocation>
        <location evidence="1">Membrane</location>
        <topology evidence="1">Single-pass type I membrane protein</topology>
    </subcellularLocation>
</comment>
<dbReference type="OrthoDB" id="547665at2759"/>
<dbReference type="GO" id="GO:0048185">
    <property type="term" value="F:activin binding"/>
    <property type="evidence" value="ECO:0007669"/>
    <property type="project" value="TreeGrafter"/>
</dbReference>
<accession>A0A813TEE9</accession>
<dbReference type="GO" id="GO:0071363">
    <property type="term" value="P:cellular response to growth factor stimulus"/>
    <property type="evidence" value="ECO:0007669"/>
    <property type="project" value="TreeGrafter"/>
</dbReference>
<protein>
    <recommendedName>
        <fullName evidence="3">receptor protein serine/threonine kinase</fullName>
        <ecNumber evidence="3">2.7.11.30</ecNumber>
    </recommendedName>
</protein>
<dbReference type="PROSITE" id="PS00108">
    <property type="entry name" value="PROTEIN_KINASE_ST"/>
    <property type="match status" value="1"/>
</dbReference>
<dbReference type="AlphaFoldDB" id="A0A813TEE9"/>
<keyword evidence="6 14" id="KW-0812">Transmembrane</keyword>
<dbReference type="InterPro" id="IPR008271">
    <property type="entry name" value="Ser/Thr_kinase_AS"/>
</dbReference>
<dbReference type="InterPro" id="IPR000719">
    <property type="entry name" value="Prot_kinase_dom"/>
</dbReference>
<dbReference type="InterPro" id="IPR000333">
    <property type="entry name" value="TGFB_receptor"/>
</dbReference>
<evidence type="ECO:0000256" key="5">
    <source>
        <dbReference type="ARBA" id="ARBA00022679"/>
    </source>
</evidence>
<reference evidence="16" key="1">
    <citation type="submission" date="2021-02" db="EMBL/GenBank/DDBJ databases">
        <authorList>
            <person name="Nowell W R."/>
        </authorList>
    </citation>
    <scope>NUCLEOTIDE SEQUENCE</scope>
    <source>
        <strain evidence="16">Ploen Becks lab</strain>
    </source>
</reference>
<dbReference type="SMART" id="SM00220">
    <property type="entry name" value="S_TKc"/>
    <property type="match status" value="1"/>
</dbReference>
<keyword evidence="4" id="KW-0723">Serine/threonine-protein kinase</keyword>
<evidence type="ECO:0000313" key="16">
    <source>
        <dbReference type="EMBL" id="CAF0810444.1"/>
    </source>
</evidence>
<dbReference type="EC" id="2.7.11.30" evidence="3"/>
<evidence type="ECO:0000256" key="14">
    <source>
        <dbReference type="SAM" id="Phobius"/>
    </source>
</evidence>
<name>A0A813TEE9_9BILA</name>
<keyword evidence="13" id="KW-0675">Receptor</keyword>
<evidence type="ECO:0000256" key="1">
    <source>
        <dbReference type="ARBA" id="ARBA00004479"/>
    </source>
</evidence>
<keyword evidence="17" id="KW-1185">Reference proteome</keyword>
<keyword evidence="8" id="KW-0547">Nucleotide-binding</keyword>
<keyword evidence="10" id="KW-0067">ATP-binding</keyword>
<comment type="similarity">
    <text evidence="2">Belongs to the protein kinase superfamily. TKL Ser/Thr protein kinase family. TGFB receptor subfamily.</text>
</comment>
<evidence type="ECO:0000259" key="15">
    <source>
        <dbReference type="PROSITE" id="PS50011"/>
    </source>
</evidence>
<proteinExistence type="inferred from homology"/>
<evidence type="ECO:0000256" key="8">
    <source>
        <dbReference type="ARBA" id="ARBA00022741"/>
    </source>
</evidence>
<evidence type="ECO:0000256" key="7">
    <source>
        <dbReference type="ARBA" id="ARBA00022729"/>
    </source>
</evidence>
<dbReference type="PANTHER" id="PTHR23255:SF98">
    <property type="entry name" value="SERINE_THREONINE-PROTEIN KINASE RECEPTOR"/>
    <property type="match status" value="1"/>
</dbReference>
<evidence type="ECO:0000313" key="17">
    <source>
        <dbReference type="Proteomes" id="UP000663879"/>
    </source>
</evidence>
<evidence type="ECO:0000256" key="4">
    <source>
        <dbReference type="ARBA" id="ARBA00022527"/>
    </source>
</evidence>
<gene>
    <name evidence="16" type="ORF">OXX778_LOCUS6944</name>
</gene>
<dbReference type="EMBL" id="CAJNOC010000858">
    <property type="protein sequence ID" value="CAF0810444.1"/>
    <property type="molecule type" value="Genomic_DNA"/>
</dbReference>
<dbReference type="GO" id="GO:0017002">
    <property type="term" value="F:activin receptor activity"/>
    <property type="evidence" value="ECO:0007669"/>
    <property type="project" value="TreeGrafter"/>
</dbReference>
<keyword evidence="5" id="KW-0808">Transferase</keyword>
<dbReference type="PANTHER" id="PTHR23255">
    <property type="entry name" value="TRANSFORMING GROWTH FACTOR-BETA RECEPTOR TYPE I AND II"/>
    <property type="match status" value="1"/>
</dbReference>
<evidence type="ECO:0000256" key="10">
    <source>
        <dbReference type="ARBA" id="ARBA00022840"/>
    </source>
</evidence>
<dbReference type="GO" id="GO:0048179">
    <property type="term" value="C:activin receptor complex"/>
    <property type="evidence" value="ECO:0007669"/>
    <property type="project" value="TreeGrafter"/>
</dbReference>
<dbReference type="PROSITE" id="PS50011">
    <property type="entry name" value="PROTEIN_KINASE_DOM"/>
    <property type="match status" value="1"/>
</dbReference>
<dbReference type="GO" id="GO:0005524">
    <property type="term" value="F:ATP binding"/>
    <property type="evidence" value="ECO:0007669"/>
    <property type="project" value="UniProtKB-KW"/>
</dbReference>
<dbReference type="Proteomes" id="UP000663879">
    <property type="component" value="Unassembled WGS sequence"/>
</dbReference>
<dbReference type="InterPro" id="IPR011009">
    <property type="entry name" value="Kinase-like_dom_sf"/>
</dbReference>
<keyword evidence="11 14" id="KW-1133">Transmembrane helix</keyword>
<dbReference type="Gene3D" id="1.10.510.10">
    <property type="entry name" value="Transferase(Phosphotransferase) domain 1"/>
    <property type="match status" value="1"/>
</dbReference>
<dbReference type="SUPFAM" id="SSF56112">
    <property type="entry name" value="Protein kinase-like (PK-like)"/>
    <property type="match status" value="1"/>
</dbReference>
<evidence type="ECO:0000256" key="3">
    <source>
        <dbReference type="ARBA" id="ARBA00012401"/>
    </source>
</evidence>
<sequence length="669" mass="76516">MKEHRNITCLHKEAECQSDNCVYEKQCTDPQFSKHCYAIFKKTSLNNSTAKPEILLAGCWSGGDECHSPSFAKEKYENEIDINYKVPDSLLDPSIQNLCISYARPSEDSNYFLKNNKSFCCCANSLCNKEIFVTNERNPAEEYAIRLNPQRNETPIPIIPYSNPKPFTTNINLVLITSLVLMSFLFISLVTFLLFKKKLFSIKNKHSDGIPSMLFTNNLNIDPAISQLGSQLINQSESLCQNNRKDEFSNLNRNINDFKNLTQPLLNAQNESFFSQNIVAPNIDVLPESLLKANPFKLTQNMELVNRNDLKELESFKVRLEEQLAISSSKSSNLSEKITDPNMVLLPSLIQPSDLYLIEKISQGQFSSVWKGKCNNNKDTEGNVPEYGIKIFSAFQKNAWSNEKDIYNSLATTNPYILTHFNSDVHELPKNQGNSSVPFFSNNEFWIILEYHPYGSLNDFLKINLLSWPQMIRLVHSILEGLAYLHSENSDPKKQFAIAHRDLKSKNILVKSDGETCCIADFGLALKLNNHNKLNSAEIRSKVGTRRYMSPELIEGAIAFSKETFLRIDVYACALVLWEIISRGDFYEEKSDYKLPFEDEVGQNPSLEDMKEIVVDKNFRPIIKETWLKHHKISSITQTIEECWDIDLDARISSECAASRIRKIYQNTI</sequence>
<keyword evidence="7" id="KW-0732">Signal</keyword>
<keyword evidence="9" id="KW-0418">Kinase</keyword>
<evidence type="ECO:0000256" key="11">
    <source>
        <dbReference type="ARBA" id="ARBA00022989"/>
    </source>
</evidence>
<dbReference type="Gene3D" id="3.30.200.20">
    <property type="entry name" value="Phosphorylase Kinase, domain 1"/>
    <property type="match status" value="1"/>
</dbReference>
<evidence type="ECO:0000256" key="12">
    <source>
        <dbReference type="ARBA" id="ARBA00023136"/>
    </source>
</evidence>
<feature type="domain" description="Protein kinase" evidence="15">
    <location>
        <begin position="355"/>
        <end position="665"/>
    </location>
</feature>
<evidence type="ECO:0000256" key="6">
    <source>
        <dbReference type="ARBA" id="ARBA00022692"/>
    </source>
</evidence>
<keyword evidence="12 14" id="KW-0472">Membrane</keyword>
<evidence type="ECO:0000256" key="9">
    <source>
        <dbReference type="ARBA" id="ARBA00022777"/>
    </source>
</evidence>
<feature type="transmembrane region" description="Helical" evidence="14">
    <location>
        <begin position="173"/>
        <end position="195"/>
    </location>
</feature>
<organism evidence="16 17">
    <name type="scientific">Brachionus calyciflorus</name>
    <dbReference type="NCBI Taxonomy" id="104777"/>
    <lineage>
        <taxon>Eukaryota</taxon>
        <taxon>Metazoa</taxon>
        <taxon>Spiralia</taxon>
        <taxon>Gnathifera</taxon>
        <taxon>Rotifera</taxon>
        <taxon>Eurotatoria</taxon>
        <taxon>Monogononta</taxon>
        <taxon>Pseudotrocha</taxon>
        <taxon>Ploima</taxon>
        <taxon>Brachionidae</taxon>
        <taxon>Brachionus</taxon>
    </lineage>
</organism>
<dbReference type="Pfam" id="PF00069">
    <property type="entry name" value="Pkinase"/>
    <property type="match status" value="1"/>
</dbReference>